<protein>
    <submittedName>
        <fullName evidence="2">Uncharacterized protein</fullName>
    </submittedName>
</protein>
<keyword evidence="3" id="KW-1185">Reference proteome</keyword>
<keyword evidence="1" id="KW-0812">Transmembrane</keyword>
<evidence type="ECO:0000313" key="2">
    <source>
        <dbReference type="EMBL" id="WBO68144.1"/>
    </source>
</evidence>
<evidence type="ECO:0000313" key="3">
    <source>
        <dbReference type="Proteomes" id="UP001212326"/>
    </source>
</evidence>
<dbReference type="RefSeq" id="WP_270085404.1">
    <property type="nucleotide sequence ID" value="NZ_CP115300.1"/>
</dbReference>
<sequence length="169" mass="18445">MTDGIRGRWRALPRRARAVLVVYAAGFLEGTGDHALYLARGGLHAYAGFGPPPLQVFFVALVVLDPLAAALTLWLRPWGFRLAAAVMTLDVLGNWYVNWRWVKAHHEELLRPVGLLPITLFGLFVVATAPVMTRVVRGAVTADLPVARPPLIRKDAARQSGPDGNGAHR</sequence>
<accession>A0ABY7PE37</accession>
<keyword evidence="1" id="KW-0472">Membrane</keyword>
<reference evidence="2 3" key="1">
    <citation type="submission" date="2022-12" db="EMBL/GenBank/DDBJ databases">
        <authorList>
            <person name="Mo P."/>
        </authorList>
    </citation>
    <scope>NUCLEOTIDE SEQUENCE [LARGE SCALE GENOMIC DNA]</scope>
    <source>
        <strain evidence="2 3">HUAS 2-6</strain>
    </source>
</reference>
<proteinExistence type="predicted"/>
<gene>
    <name evidence="2" type="ORF">O1G22_37660</name>
</gene>
<feature type="transmembrane region" description="Helical" evidence="1">
    <location>
        <begin position="109"/>
        <end position="129"/>
    </location>
</feature>
<keyword evidence="1" id="KW-1133">Transmembrane helix</keyword>
<feature type="transmembrane region" description="Helical" evidence="1">
    <location>
        <begin position="80"/>
        <end position="97"/>
    </location>
</feature>
<organism evidence="2 3">
    <name type="scientific">Streptomyces camelliae</name>
    <dbReference type="NCBI Taxonomy" id="3004093"/>
    <lineage>
        <taxon>Bacteria</taxon>
        <taxon>Bacillati</taxon>
        <taxon>Actinomycetota</taxon>
        <taxon>Actinomycetes</taxon>
        <taxon>Kitasatosporales</taxon>
        <taxon>Streptomycetaceae</taxon>
        <taxon>Streptomyces</taxon>
    </lineage>
</organism>
<dbReference type="EMBL" id="CP115300">
    <property type="protein sequence ID" value="WBO68144.1"/>
    <property type="molecule type" value="Genomic_DNA"/>
</dbReference>
<feature type="transmembrane region" description="Helical" evidence="1">
    <location>
        <begin position="56"/>
        <end position="75"/>
    </location>
</feature>
<evidence type="ECO:0000256" key="1">
    <source>
        <dbReference type="SAM" id="Phobius"/>
    </source>
</evidence>
<name>A0ABY7PE37_9ACTN</name>
<dbReference type="Proteomes" id="UP001212326">
    <property type="component" value="Chromosome"/>
</dbReference>